<proteinExistence type="predicted"/>
<accession>A0A1I5CUG3</accession>
<feature type="coiled-coil region" evidence="1">
    <location>
        <begin position="93"/>
        <end position="120"/>
    </location>
</feature>
<evidence type="ECO:0000313" key="2">
    <source>
        <dbReference type="EMBL" id="SFN90584.1"/>
    </source>
</evidence>
<name>A0A1I5CUG3_9FLAO</name>
<evidence type="ECO:0000256" key="1">
    <source>
        <dbReference type="SAM" id="Coils"/>
    </source>
</evidence>
<gene>
    <name evidence="2" type="ORF">SAMN05421741_11366</name>
</gene>
<dbReference type="STRING" id="913024.SAMN05421741_11366"/>
<sequence>MEIFEFEIPSHTTRREWAVYVIIATCKETNIKTLYVGKVGDNRAGCNPIISRIGNHFSHNKIHSQMRTKIVHPTKYDYRVLYSTFGEYIEENHLDFRDKVNELERKLNTYIQENIKTSKNITFLNPYKGVGVSKKKESERFVLLTEEERNSLKNLAKRAVDI</sequence>
<protein>
    <recommendedName>
        <fullName evidence="4">GIY-YIG domain-containing protein</fullName>
    </recommendedName>
</protein>
<organism evidence="2 3">
    <name type="scientific">Paenimyroides ummariense</name>
    <dbReference type="NCBI Taxonomy" id="913024"/>
    <lineage>
        <taxon>Bacteria</taxon>
        <taxon>Pseudomonadati</taxon>
        <taxon>Bacteroidota</taxon>
        <taxon>Flavobacteriia</taxon>
        <taxon>Flavobacteriales</taxon>
        <taxon>Flavobacteriaceae</taxon>
        <taxon>Paenimyroides</taxon>
    </lineage>
</organism>
<reference evidence="3" key="1">
    <citation type="submission" date="2016-10" db="EMBL/GenBank/DDBJ databases">
        <authorList>
            <person name="Varghese N."/>
            <person name="Submissions S."/>
        </authorList>
    </citation>
    <scope>NUCLEOTIDE SEQUENCE [LARGE SCALE GENOMIC DNA]</scope>
    <source>
        <strain evidence="3">DS-12</strain>
    </source>
</reference>
<keyword evidence="3" id="KW-1185">Reference proteome</keyword>
<dbReference type="EMBL" id="FOVI01000013">
    <property type="protein sequence ID" value="SFN90584.1"/>
    <property type="molecule type" value="Genomic_DNA"/>
</dbReference>
<dbReference type="OrthoDB" id="1439109at2"/>
<evidence type="ECO:0008006" key="4">
    <source>
        <dbReference type="Google" id="ProtNLM"/>
    </source>
</evidence>
<keyword evidence="1" id="KW-0175">Coiled coil</keyword>
<dbReference type="AlphaFoldDB" id="A0A1I5CUG3"/>
<dbReference type="RefSeq" id="WP_091523628.1">
    <property type="nucleotide sequence ID" value="NZ_FOVI01000013.1"/>
</dbReference>
<evidence type="ECO:0000313" key="3">
    <source>
        <dbReference type="Proteomes" id="UP000199036"/>
    </source>
</evidence>
<dbReference type="Proteomes" id="UP000199036">
    <property type="component" value="Unassembled WGS sequence"/>
</dbReference>